<dbReference type="RefSeq" id="WP_231820085.1">
    <property type="nucleotide sequence ID" value="NZ_CP082781.1"/>
</dbReference>
<organism evidence="1 2">
    <name type="scientific">Microbacterium resistens</name>
    <dbReference type="NCBI Taxonomy" id="156977"/>
    <lineage>
        <taxon>Bacteria</taxon>
        <taxon>Bacillati</taxon>
        <taxon>Actinomycetota</taxon>
        <taxon>Actinomycetes</taxon>
        <taxon>Micrococcales</taxon>
        <taxon>Microbacteriaceae</taxon>
        <taxon>Microbacterium</taxon>
    </lineage>
</organism>
<dbReference type="EMBL" id="CP082781">
    <property type="protein sequence ID" value="UGS26368.1"/>
    <property type="molecule type" value="Genomic_DNA"/>
</dbReference>
<name>A0ABY3RQI0_9MICO</name>
<sequence>MTTNETPEQSTPAHDEAAVTLTDAEWRTVIAALVFVGQQAERMGHHEAALDADNLGAKIASQADPERWAFANALIDVLSGVAR</sequence>
<dbReference type="Proteomes" id="UP001199642">
    <property type="component" value="Chromosome"/>
</dbReference>
<proteinExistence type="predicted"/>
<reference evidence="1 2" key="1">
    <citation type="submission" date="2023-01" db="EMBL/GenBank/DDBJ databases">
        <title>Characterization of estradiol degrading bacteria Microbacterium sp. MZT7 and reveal degrading genes through genome analysis.</title>
        <authorList>
            <person name="Hao P."/>
            <person name="Gao Y."/>
        </authorList>
    </citation>
    <scope>NUCLEOTIDE SEQUENCE [LARGE SCALE GENOMIC DNA]</scope>
    <source>
        <strain evidence="1 2">MZT7</strain>
    </source>
</reference>
<evidence type="ECO:0000313" key="2">
    <source>
        <dbReference type="Proteomes" id="UP001199642"/>
    </source>
</evidence>
<gene>
    <name evidence="1" type="ORF">K8F61_17335</name>
</gene>
<evidence type="ECO:0000313" key="1">
    <source>
        <dbReference type="EMBL" id="UGS26368.1"/>
    </source>
</evidence>
<keyword evidence="2" id="KW-1185">Reference proteome</keyword>
<protein>
    <submittedName>
        <fullName evidence="1">Uncharacterized protein</fullName>
    </submittedName>
</protein>
<accession>A0ABY3RQI0</accession>